<dbReference type="EMBL" id="ML119052">
    <property type="protein sequence ID" value="ROT40700.1"/>
    <property type="molecule type" value="Genomic_DNA"/>
</dbReference>
<protein>
    <submittedName>
        <fullName evidence="2">Uncharacterized protein</fullName>
    </submittedName>
</protein>
<organism evidence="2 3">
    <name type="scientific">Sodiomyces alkalinus (strain CBS 110278 / VKM F-3762 / F11)</name>
    <name type="common">Alkaliphilic filamentous fungus</name>
    <dbReference type="NCBI Taxonomy" id="1314773"/>
    <lineage>
        <taxon>Eukaryota</taxon>
        <taxon>Fungi</taxon>
        <taxon>Dikarya</taxon>
        <taxon>Ascomycota</taxon>
        <taxon>Pezizomycotina</taxon>
        <taxon>Sordariomycetes</taxon>
        <taxon>Hypocreomycetidae</taxon>
        <taxon>Glomerellales</taxon>
        <taxon>Plectosphaerellaceae</taxon>
        <taxon>Sodiomyces</taxon>
    </lineage>
</organism>
<dbReference type="RefSeq" id="XP_028468506.1">
    <property type="nucleotide sequence ID" value="XM_028614817.1"/>
</dbReference>
<name>A0A3N2Q1S3_SODAK</name>
<gene>
    <name evidence="2" type="ORF">SODALDRAFT_376466</name>
</gene>
<dbReference type="AlphaFoldDB" id="A0A3N2Q1S3"/>
<evidence type="ECO:0000256" key="1">
    <source>
        <dbReference type="SAM" id="MobiDB-lite"/>
    </source>
</evidence>
<reference evidence="2 3" key="1">
    <citation type="journal article" date="2018" name="Mol. Ecol.">
        <title>The obligate alkalophilic soda-lake fungus Sodiomyces alkalinus has shifted to a protein diet.</title>
        <authorList>
            <person name="Grum-Grzhimaylo A.A."/>
            <person name="Falkoski D.L."/>
            <person name="van den Heuvel J."/>
            <person name="Valero-Jimenez C.A."/>
            <person name="Min B."/>
            <person name="Choi I.G."/>
            <person name="Lipzen A."/>
            <person name="Daum C.G."/>
            <person name="Aanen D.K."/>
            <person name="Tsang A."/>
            <person name="Henrissat B."/>
            <person name="Bilanenko E.N."/>
            <person name="de Vries R.P."/>
            <person name="van Kan J.A.L."/>
            <person name="Grigoriev I.V."/>
            <person name="Debets A.J.M."/>
        </authorList>
    </citation>
    <scope>NUCLEOTIDE SEQUENCE [LARGE SCALE GENOMIC DNA]</scope>
    <source>
        <strain evidence="2 3">F11</strain>
    </source>
</reference>
<proteinExistence type="predicted"/>
<accession>A0A3N2Q1S3</accession>
<evidence type="ECO:0000313" key="3">
    <source>
        <dbReference type="Proteomes" id="UP000272025"/>
    </source>
</evidence>
<evidence type="ECO:0000313" key="2">
    <source>
        <dbReference type="EMBL" id="ROT40700.1"/>
    </source>
</evidence>
<dbReference type="GeneID" id="39583294"/>
<keyword evidence="3" id="KW-1185">Reference proteome</keyword>
<feature type="region of interest" description="Disordered" evidence="1">
    <location>
        <begin position="24"/>
        <end position="45"/>
    </location>
</feature>
<dbReference type="Proteomes" id="UP000272025">
    <property type="component" value="Unassembled WGS sequence"/>
</dbReference>
<sequence>MRFPAELTLTIQLALNISPHLLARLTPQPPSPPHASFTRRSDLRQARSKPCVSGIILRVQSPVRRVVSYNP</sequence>